<protein>
    <submittedName>
        <fullName evidence="2">Uncharacterized protein</fullName>
    </submittedName>
</protein>
<feature type="compositionally biased region" description="Polar residues" evidence="1">
    <location>
        <begin position="27"/>
        <end position="36"/>
    </location>
</feature>
<dbReference type="Proteomes" id="UP001597214">
    <property type="component" value="Unassembled WGS sequence"/>
</dbReference>
<evidence type="ECO:0000313" key="3">
    <source>
        <dbReference type="Proteomes" id="UP001597214"/>
    </source>
</evidence>
<dbReference type="EMBL" id="JBHUEM010000052">
    <property type="protein sequence ID" value="MFD1739059.1"/>
    <property type="molecule type" value="Genomic_DNA"/>
</dbReference>
<gene>
    <name evidence="2" type="ORF">ACFSCX_21350</name>
</gene>
<reference evidence="3" key="1">
    <citation type="journal article" date="2019" name="Int. J. Syst. Evol. Microbiol.">
        <title>The Global Catalogue of Microorganisms (GCM) 10K type strain sequencing project: providing services to taxonomists for standard genome sequencing and annotation.</title>
        <authorList>
            <consortium name="The Broad Institute Genomics Platform"/>
            <consortium name="The Broad Institute Genome Sequencing Center for Infectious Disease"/>
            <person name="Wu L."/>
            <person name="Ma J."/>
        </authorList>
    </citation>
    <scope>NUCLEOTIDE SEQUENCE [LARGE SCALE GENOMIC DNA]</scope>
    <source>
        <strain evidence="3">CCUG 49339</strain>
    </source>
</reference>
<evidence type="ECO:0000256" key="1">
    <source>
        <dbReference type="SAM" id="MobiDB-lite"/>
    </source>
</evidence>
<comment type="caution">
    <text evidence="2">The sequence shown here is derived from an EMBL/GenBank/DDBJ whole genome shotgun (WGS) entry which is preliminary data.</text>
</comment>
<evidence type="ECO:0000313" key="2">
    <source>
        <dbReference type="EMBL" id="MFD1739059.1"/>
    </source>
</evidence>
<feature type="region of interest" description="Disordered" evidence="1">
    <location>
        <begin position="1"/>
        <end position="48"/>
    </location>
</feature>
<sequence length="48" mass="5673">MEHEVSKKNVKKKPVKAFQDISDEVNSEMNFKNMQPTPEPSDFEEIEY</sequence>
<proteinExistence type="predicted"/>
<name>A0ABW4LW59_9BACI</name>
<accession>A0ABW4LW59</accession>
<dbReference type="RefSeq" id="WP_377930283.1">
    <property type="nucleotide sequence ID" value="NZ_JBHUEM010000052.1"/>
</dbReference>
<organism evidence="2 3">
    <name type="scientific">Bacillus salitolerans</name>
    <dbReference type="NCBI Taxonomy" id="1437434"/>
    <lineage>
        <taxon>Bacteria</taxon>
        <taxon>Bacillati</taxon>
        <taxon>Bacillota</taxon>
        <taxon>Bacilli</taxon>
        <taxon>Bacillales</taxon>
        <taxon>Bacillaceae</taxon>
        <taxon>Bacillus</taxon>
    </lineage>
</organism>
<keyword evidence="3" id="KW-1185">Reference proteome</keyword>